<evidence type="ECO:0000313" key="13">
    <source>
        <dbReference type="Proteomes" id="UP000729402"/>
    </source>
</evidence>
<evidence type="ECO:0000259" key="11">
    <source>
        <dbReference type="PROSITE" id="PS50157"/>
    </source>
</evidence>
<dbReference type="PROSITE" id="PS00028">
    <property type="entry name" value="ZINC_FINGER_C2H2_1"/>
    <property type="match status" value="2"/>
</dbReference>
<dbReference type="EMBL" id="JAAALK010000284">
    <property type="protein sequence ID" value="KAG8066957.1"/>
    <property type="molecule type" value="Genomic_DNA"/>
</dbReference>
<comment type="caution">
    <text evidence="12">The sequence shown here is derived from an EMBL/GenBank/DDBJ whole genome shotgun (WGS) entry which is preliminary data.</text>
</comment>
<gene>
    <name evidence="12" type="ORF">GUJ93_ZPchr0005g16359</name>
</gene>
<reference evidence="12" key="2">
    <citation type="submission" date="2021-02" db="EMBL/GenBank/DDBJ databases">
        <authorList>
            <person name="Kimball J.A."/>
            <person name="Haas M.W."/>
            <person name="Macchietto M."/>
            <person name="Kono T."/>
            <person name="Duquette J."/>
            <person name="Shao M."/>
        </authorList>
    </citation>
    <scope>NUCLEOTIDE SEQUENCE</scope>
    <source>
        <tissue evidence="12">Fresh leaf tissue</tissue>
    </source>
</reference>
<dbReference type="Proteomes" id="UP000729402">
    <property type="component" value="Unassembled WGS sequence"/>
</dbReference>
<feature type="domain" description="C2H2-type" evidence="11">
    <location>
        <begin position="49"/>
        <end position="76"/>
    </location>
</feature>
<evidence type="ECO:0000256" key="4">
    <source>
        <dbReference type="ARBA" id="ARBA00022771"/>
    </source>
</evidence>
<evidence type="ECO:0000256" key="5">
    <source>
        <dbReference type="ARBA" id="ARBA00022833"/>
    </source>
</evidence>
<dbReference type="PANTHER" id="PTHR26374">
    <property type="entry name" value="ZINC FINGER PROTEIN ZAT5"/>
    <property type="match status" value="1"/>
</dbReference>
<keyword evidence="6" id="KW-0805">Transcription regulation</keyword>
<dbReference type="GO" id="GO:0005634">
    <property type="term" value="C:nucleus"/>
    <property type="evidence" value="ECO:0007669"/>
    <property type="project" value="UniProtKB-SubCell"/>
</dbReference>
<keyword evidence="8" id="KW-0539">Nucleus</keyword>
<proteinExistence type="predicted"/>
<dbReference type="OrthoDB" id="9411774at2759"/>
<accession>A0A8J5SEV0</accession>
<organism evidence="12 13">
    <name type="scientific">Zizania palustris</name>
    <name type="common">Northern wild rice</name>
    <dbReference type="NCBI Taxonomy" id="103762"/>
    <lineage>
        <taxon>Eukaryota</taxon>
        <taxon>Viridiplantae</taxon>
        <taxon>Streptophyta</taxon>
        <taxon>Embryophyta</taxon>
        <taxon>Tracheophyta</taxon>
        <taxon>Spermatophyta</taxon>
        <taxon>Magnoliopsida</taxon>
        <taxon>Liliopsida</taxon>
        <taxon>Poales</taxon>
        <taxon>Poaceae</taxon>
        <taxon>BOP clade</taxon>
        <taxon>Oryzoideae</taxon>
        <taxon>Oryzeae</taxon>
        <taxon>Zizaniinae</taxon>
        <taxon>Zizania</taxon>
    </lineage>
</organism>
<dbReference type="PANTHER" id="PTHR26374:SF379">
    <property type="entry name" value="ZINC FINGER PROTEIN ZAT12"/>
    <property type="match status" value="1"/>
</dbReference>
<evidence type="ECO:0000256" key="8">
    <source>
        <dbReference type="ARBA" id="ARBA00023242"/>
    </source>
</evidence>
<dbReference type="InterPro" id="IPR013087">
    <property type="entry name" value="Znf_C2H2_type"/>
</dbReference>
<name>A0A8J5SEV0_ZIZPA</name>
<feature type="region of interest" description="Disordered" evidence="10">
    <location>
        <begin position="64"/>
        <end position="87"/>
    </location>
</feature>
<keyword evidence="13" id="KW-1185">Reference proteome</keyword>
<keyword evidence="3" id="KW-0677">Repeat</keyword>
<feature type="domain" description="C2H2-type" evidence="11">
    <location>
        <begin position="93"/>
        <end position="120"/>
    </location>
</feature>
<evidence type="ECO:0000256" key="2">
    <source>
        <dbReference type="ARBA" id="ARBA00022723"/>
    </source>
</evidence>
<keyword evidence="2" id="KW-0479">Metal-binding</keyword>
<dbReference type="PROSITE" id="PS50157">
    <property type="entry name" value="ZINC_FINGER_C2H2_2"/>
    <property type="match status" value="2"/>
</dbReference>
<keyword evidence="7" id="KW-0804">Transcription</keyword>
<evidence type="ECO:0000256" key="7">
    <source>
        <dbReference type="ARBA" id="ARBA00023163"/>
    </source>
</evidence>
<dbReference type="AlphaFoldDB" id="A0A8J5SEV0"/>
<evidence type="ECO:0000313" key="12">
    <source>
        <dbReference type="EMBL" id="KAG8066957.1"/>
    </source>
</evidence>
<evidence type="ECO:0000256" key="3">
    <source>
        <dbReference type="ARBA" id="ARBA00022737"/>
    </source>
</evidence>
<sequence>MADRVELKLAATAATTTAQAICFGSWQELPPLGSALAVKRSPATTQRVFECKTCKRRFPSFQALGGHRASHKKPRLDGGNGDTSSPEFTPRMHGCAVCGMEFAVGQALGGHMRRHRAAASSNSRKKLLPWLDLNLPPAPAPTGDGGDDEALLPLRLHQFMDTGPIVVDC</sequence>
<keyword evidence="4 9" id="KW-0863">Zinc-finger</keyword>
<comment type="subcellular location">
    <subcellularLocation>
        <location evidence="1">Nucleus</location>
    </subcellularLocation>
</comment>
<reference evidence="12" key="1">
    <citation type="journal article" date="2021" name="bioRxiv">
        <title>Whole Genome Assembly and Annotation of Northern Wild Rice, Zizania palustris L., Supports a Whole Genome Duplication in the Zizania Genus.</title>
        <authorList>
            <person name="Haas M."/>
            <person name="Kono T."/>
            <person name="Macchietto M."/>
            <person name="Millas R."/>
            <person name="McGilp L."/>
            <person name="Shao M."/>
            <person name="Duquette J."/>
            <person name="Hirsch C.N."/>
            <person name="Kimball J."/>
        </authorList>
    </citation>
    <scope>NUCLEOTIDE SEQUENCE</scope>
    <source>
        <tissue evidence="12">Fresh leaf tissue</tissue>
    </source>
</reference>
<keyword evidence="5" id="KW-0862">Zinc</keyword>
<dbReference type="SMART" id="SM00355">
    <property type="entry name" value="ZnF_C2H2"/>
    <property type="match status" value="2"/>
</dbReference>
<protein>
    <recommendedName>
        <fullName evidence="11">C2H2-type domain-containing protein</fullName>
    </recommendedName>
</protein>
<evidence type="ECO:0000256" key="10">
    <source>
        <dbReference type="SAM" id="MobiDB-lite"/>
    </source>
</evidence>
<evidence type="ECO:0000256" key="9">
    <source>
        <dbReference type="PROSITE-ProRule" id="PRU00042"/>
    </source>
</evidence>
<dbReference type="GO" id="GO:0008270">
    <property type="term" value="F:zinc ion binding"/>
    <property type="evidence" value="ECO:0007669"/>
    <property type="project" value="UniProtKB-KW"/>
</dbReference>
<evidence type="ECO:0000256" key="6">
    <source>
        <dbReference type="ARBA" id="ARBA00023015"/>
    </source>
</evidence>
<dbReference type="Pfam" id="PF13912">
    <property type="entry name" value="zf-C2H2_6"/>
    <property type="match status" value="2"/>
</dbReference>
<evidence type="ECO:0000256" key="1">
    <source>
        <dbReference type="ARBA" id="ARBA00004123"/>
    </source>
</evidence>